<evidence type="ECO:0000256" key="4">
    <source>
        <dbReference type="ARBA" id="ARBA00022490"/>
    </source>
</evidence>
<evidence type="ECO:0000256" key="6">
    <source>
        <dbReference type="ARBA" id="ARBA00022695"/>
    </source>
</evidence>
<evidence type="ECO:0000259" key="13">
    <source>
        <dbReference type="Pfam" id="PF02767"/>
    </source>
</evidence>
<dbReference type="OrthoDB" id="8421503at2"/>
<keyword evidence="9" id="KW-0238">DNA-binding</keyword>
<evidence type="ECO:0000256" key="7">
    <source>
        <dbReference type="ARBA" id="ARBA00022705"/>
    </source>
</evidence>
<dbReference type="SMART" id="SM00480">
    <property type="entry name" value="POL3Bc"/>
    <property type="match status" value="1"/>
</dbReference>
<comment type="caution">
    <text evidence="14">The sequence shown here is derived from an EMBL/GenBank/DDBJ whole genome shotgun (WGS) entry which is preliminary data.</text>
</comment>
<dbReference type="InterPro" id="IPR046938">
    <property type="entry name" value="DNA_clamp_sf"/>
</dbReference>
<dbReference type="GO" id="GO:0003677">
    <property type="term" value="F:DNA binding"/>
    <property type="evidence" value="ECO:0007669"/>
    <property type="project" value="UniProtKB-KW"/>
</dbReference>
<dbReference type="RefSeq" id="WP_145400117.1">
    <property type="nucleotide sequence ID" value="NZ_VLKU01000019.1"/>
</dbReference>
<dbReference type="InterPro" id="IPR001001">
    <property type="entry name" value="DNA_polIII_beta"/>
</dbReference>
<proteinExistence type="inferred from homology"/>
<dbReference type="SUPFAM" id="SSF55979">
    <property type="entry name" value="DNA clamp"/>
    <property type="match status" value="3"/>
</dbReference>
<protein>
    <recommendedName>
        <fullName evidence="3">Beta sliding clamp</fullName>
    </recommendedName>
    <alternativeName>
        <fullName evidence="11">Beta-clamp processivity factor</fullName>
    </alternativeName>
    <alternativeName>
        <fullName evidence="10">DNA polymerase III beta sliding clamp subunit</fullName>
    </alternativeName>
</protein>
<dbReference type="GO" id="GO:0009360">
    <property type="term" value="C:DNA polymerase III complex"/>
    <property type="evidence" value="ECO:0007669"/>
    <property type="project" value="InterPro"/>
</dbReference>
<keyword evidence="8" id="KW-0239">DNA-directed DNA polymerase</keyword>
<dbReference type="InterPro" id="IPR022634">
    <property type="entry name" value="DNA_polIII_beta_N"/>
</dbReference>
<comment type="similarity">
    <text evidence="2">Belongs to the beta sliding clamp family.</text>
</comment>
<keyword evidence="15" id="KW-1185">Reference proteome</keyword>
<dbReference type="Pfam" id="PF00712">
    <property type="entry name" value="DNA_pol3_beta"/>
    <property type="match status" value="1"/>
</dbReference>
<evidence type="ECO:0000256" key="8">
    <source>
        <dbReference type="ARBA" id="ARBA00022932"/>
    </source>
</evidence>
<sequence>MNALSDIVAQPEPVASATSMRCTVADLRRAVSLASSVVERRNTIPVLGCIAIYPQADKLTICGTDLDQMLSVECPAQCVEAFGAFTLEARQLAMLLRGAEAKETVTIQREPEDKFGDVLSIQIGPLTLRRRQLAPIADFPAMAELPDAPEIRTIAEGSLRKMLDTCRPCISTEETRYYLNGIYLHTICGKLTAVATDGHRLALCRSEQDWPLPAHILPTRAVTTLANLLAAGGDKEVSVAGWTAPRMRFQGDGWTLTTRMIDGTFPDYDRVVPKPGDDSYKARAVLAPALFRRIPPGITDFGSAAKLDLAAKTMSVISHSDGLEASLPIEAEGKISIGFNIRYLHSFTQAYGTIHLQINGSGDAAIVLSEDPEFLGVLMPMRVA</sequence>
<dbReference type="CDD" id="cd00140">
    <property type="entry name" value="beta_clamp"/>
    <property type="match status" value="1"/>
</dbReference>
<evidence type="ECO:0000256" key="3">
    <source>
        <dbReference type="ARBA" id="ARBA00021035"/>
    </source>
</evidence>
<keyword evidence="5" id="KW-0808">Transferase</keyword>
<evidence type="ECO:0000256" key="9">
    <source>
        <dbReference type="ARBA" id="ARBA00023125"/>
    </source>
</evidence>
<feature type="domain" description="DNA polymerase III beta sliding clamp N-terminal" evidence="12">
    <location>
        <begin position="20"/>
        <end position="110"/>
    </location>
</feature>
<evidence type="ECO:0000256" key="11">
    <source>
        <dbReference type="ARBA" id="ARBA00033276"/>
    </source>
</evidence>
<evidence type="ECO:0000256" key="10">
    <source>
        <dbReference type="ARBA" id="ARBA00030988"/>
    </source>
</evidence>
<dbReference type="InterPro" id="IPR022637">
    <property type="entry name" value="DNA_polIII_beta_cen"/>
</dbReference>
<name>A0A562N6X8_9RHOB</name>
<dbReference type="GO" id="GO:0005737">
    <property type="term" value="C:cytoplasm"/>
    <property type="evidence" value="ECO:0007669"/>
    <property type="project" value="UniProtKB-SubCell"/>
</dbReference>
<comment type="subcellular location">
    <subcellularLocation>
        <location evidence="1">Cytoplasm</location>
    </subcellularLocation>
</comment>
<dbReference type="Gene3D" id="3.70.10.10">
    <property type="match status" value="1"/>
</dbReference>
<feature type="domain" description="DNA polymerase III beta sliding clamp central" evidence="13">
    <location>
        <begin position="154"/>
        <end position="267"/>
    </location>
</feature>
<organism evidence="14 15">
    <name type="scientific">Paracoccus sulfuroxidans</name>
    <dbReference type="NCBI Taxonomy" id="384678"/>
    <lineage>
        <taxon>Bacteria</taxon>
        <taxon>Pseudomonadati</taxon>
        <taxon>Pseudomonadota</taxon>
        <taxon>Alphaproteobacteria</taxon>
        <taxon>Rhodobacterales</taxon>
        <taxon>Paracoccaceae</taxon>
        <taxon>Paracoccus</taxon>
    </lineage>
</organism>
<dbReference type="Gene3D" id="3.10.150.10">
    <property type="entry name" value="DNA Polymerase III, subunit A, domain 2"/>
    <property type="match status" value="1"/>
</dbReference>
<evidence type="ECO:0000259" key="12">
    <source>
        <dbReference type="Pfam" id="PF00712"/>
    </source>
</evidence>
<evidence type="ECO:0000256" key="1">
    <source>
        <dbReference type="ARBA" id="ARBA00004496"/>
    </source>
</evidence>
<dbReference type="AlphaFoldDB" id="A0A562N6X8"/>
<dbReference type="EMBL" id="VLKU01000019">
    <property type="protein sequence ID" value="TWI27864.1"/>
    <property type="molecule type" value="Genomic_DNA"/>
</dbReference>
<dbReference type="Proteomes" id="UP000316225">
    <property type="component" value="Unassembled WGS sequence"/>
</dbReference>
<dbReference type="GO" id="GO:0003887">
    <property type="term" value="F:DNA-directed DNA polymerase activity"/>
    <property type="evidence" value="ECO:0007669"/>
    <property type="project" value="UniProtKB-KW"/>
</dbReference>
<keyword evidence="7" id="KW-0235">DNA replication</keyword>
<keyword evidence="6" id="KW-0548">Nucleotidyltransferase</keyword>
<dbReference type="PANTHER" id="PTHR30478">
    <property type="entry name" value="DNA POLYMERASE III SUBUNIT BETA"/>
    <property type="match status" value="1"/>
</dbReference>
<reference evidence="14 15" key="1">
    <citation type="journal article" date="2015" name="Stand. Genomic Sci.">
        <title>Genomic Encyclopedia of Bacterial and Archaeal Type Strains, Phase III: the genomes of soil and plant-associated and newly described type strains.</title>
        <authorList>
            <person name="Whitman W.B."/>
            <person name="Woyke T."/>
            <person name="Klenk H.P."/>
            <person name="Zhou Y."/>
            <person name="Lilburn T.G."/>
            <person name="Beck B.J."/>
            <person name="De Vos P."/>
            <person name="Vandamme P."/>
            <person name="Eisen J.A."/>
            <person name="Garrity G."/>
            <person name="Hugenholtz P."/>
            <person name="Kyrpides N.C."/>
        </authorList>
    </citation>
    <scope>NUCLEOTIDE SEQUENCE [LARGE SCALE GENOMIC DNA]</scope>
    <source>
        <strain evidence="14 15">CGMCC 1.5364</strain>
    </source>
</reference>
<evidence type="ECO:0000313" key="14">
    <source>
        <dbReference type="EMBL" id="TWI27864.1"/>
    </source>
</evidence>
<dbReference type="GO" id="GO:0008408">
    <property type="term" value="F:3'-5' exonuclease activity"/>
    <property type="evidence" value="ECO:0007669"/>
    <property type="project" value="InterPro"/>
</dbReference>
<dbReference type="PANTHER" id="PTHR30478:SF0">
    <property type="entry name" value="BETA SLIDING CLAMP"/>
    <property type="match status" value="1"/>
</dbReference>
<accession>A0A562N6X8</accession>
<evidence type="ECO:0000256" key="2">
    <source>
        <dbReference type="ARBA" id="ARBA00010752"/>
    </source>
</evidence>
<gene>
    <name evidence="14" type="ORF">IQ24_03978</name>
</gene>
<keyword evidence="4" id="KW-0963">Cytoplasm</keyword>
<dbReference type="GO" id="GO:0006271">
    <property type="term" value="P:DNA strand elongation involved in DNA replication"/>
    <property type="evidence" value="ECO:0007669"/>
    <property type="project" value="TreeGrafter"/>
</dbReference>
<evidence type="ECO:0000256" key="5">
    <source>
        <dbReference type="ARBA" id="ARBA00022679"/>
    </source>
</evidence>
<evidence type="ECO:0000313" key="15">
    <source>
        <dbReference type="Proteomes" id="UP000316225"/>
    </source>
</evidence>
<dbReference type="Pfam" id="PF02767">
    <property type="entry name" value="DNA_pol3_beta_2"/>
    <property type="match status" value="1"/>
</dbReference>